<dbReference type="InterPro" id="IPR046807">
    <property type="entry name" value="Tra1_central"/>
</dbReference>
<dbReference type="SUPFAM" id="SSF48371">
    <property type="entry name" value="ARM repeat"/>
    <property type="match status" value="1"/>
</dbReference>
<protein>
    <submittedName>
        <fullName evidence="2">Uncharacterized protein</fullName>
    </submittedName>
</protein>
<dbReference type="EMBL" id="GG673069">
    <property type="protein sequence ID" value="EER15902.1"/>
    <property type="molecule type" value="Genomic_DNA"/>
</dbReference>
<reference evidence="2 3" key="1">
    <citation type="submission" date="2008-07" db="EMBL/GenBank/DDBJ databases">
        <authorList>
            <person name="El-Sayed N."/>
            <person name="Caler E."/>
            <person name="Inman J."/>
            <person name="Amedeo P."/>
            <person name="Hass B."/>
            <person name="Wortman J."/>
        </authorList>
    </citation>
    <scope>NUCLEOTIDE SEQUENCE [LARGE SCALE GENOMIC DNA]</scope>
    <source>
        <strain evidence="3">ATCC 50983 / TXsc</strain>
    </source>
</reference>
<dbReference type="RefSeq" id="XP_002784106.1">
    <property type="nucleotide sequence ID" value="XM_002784060.1"/>
</dbReference>
<sequence>MSVLYHVKGTEQMDVLTGLLKTFSDSIALSAGEITRSAYSGSTAGSPPDGDLQSYRGIGAMAAQGQVAVLRAMRDRQASSSSGLPIGISMEQLSMLAGHLTTVLSTIPALAHTEKISATVVLDALDLISQCVPLTETIIDLVEGLSDESASIWHAVKKCAVNLSNILVFGKVDLARILSGATQACMAKAVEFLALAHYRAVTFIIANNESAAAAAAVKGSDRKPSWNWMHCDFPGCPGRLVGSFMFLFSQHKGPRGGMDDAVSYKWDLLGLFKRFLLLHGQNCVGELSDNLDDILDEKGLMGITTGVSQDVCDMSARDYLRAMILSVQSDVLLVLRSRLSIQQTAKAVNLFCGYLLDDTRSFASRTASISLLLSLADQLINKPSNDSKQSEQSSNGSQQGTPTAAAASAPDRRGKPFTDILMQLSITVTVSFERLTGEIAQLIDAMVLAGEGIYLVDEENVARRSEIPPILERWAERARHTVNSVWAISKVTRLMAPQCDWSTCALPKEEIAVAMNVGCSTTGPLPVIPLTTIVTGVGQLRELARALISLSKPIQWSLANKCSPSIARSRECLDLLDRYLVGGMKMCHLVAVATSVQHLATSMSLHRRKPGADSLLKMGDEKVFTAEGMFGMMVQSSNAEEQSLLDAFGGVFQHLSEASFTDLFAFRFSWLLRVVSVNNIALVLTQQFMSQAHTSPAFTEILVALSVHRIEDIFASNDKEPEAAVKRGVPRRWFNPKYQVVDRAIDNQDGSVVARPDGPVGQTRLDRFVASQEPFGGLLGGDVVSQPCELAYQGGNDPDDPYIQCVKFYGMRENCDGMPNACVTFDSGSVLLRLYKWVMKCVAHFSASGGPTMAPQIVDVVTECLQLAQSTLAGEPNNVIGIVKTAFRAITKGGNLYDIPELHELVDPIIDYVTQLTAIPETSLPEWSRSALLEIALSIPVDFNAYLVPRLNKLIPILTKALEHDYNRLDVTGSTKSPHGPELTVQALTFLDHCLELHHDISHPALIAEANLSTSAWRGIGGLSQSSILTALMRLTVPPSGEVVHTQHHSQAMAIRAFKAFGKLGTRSHILSLADAVTSEMRPQVPLAEVDGDEPDLEQHFVILTGRGDGASEISVPMGGAYEVALGLLRTYSVQVKKWMRSDGTPLTTIFEEAVPPPRRKLTLMVLLCQAMAVNLDVFKPAGTVVLSDRQVTRCMEGLVLSVVVCNTCSLSEETRESAEVCLQAAITAITDRGVQQARQLLSALLALADSHPAFDKITKVISGCIWSIIDHDAANKSMVLNTSLDRIVSCMACSKKCMAGKIVLKALKEVNEGITDDVVVKAMEAALDLNANAVRGMGGSVEWLDARELGESIVDACLDRVGEESEALVEVMVSSLLTPCSEDPLAEAALAKYAVKVGRDLSDVLAGSDRLAEVFSDSPQDDEQAILQGLCAVLACEKPPFVKMLMKWIPSSFLDVLRKLDNAHFPATSGQLEGAMETKARATPVFDDLERTHVMVLAIRASKLLIVNAGLKDFVNHSGLCSLDSTLQSAVPLVPEASSKTQFRPHRCCLREWLVVWLLRRLLVTEHPNTPVIDAAFYALRVVSELASTSLSTLLSRSVLNPFLRSLVDMLKVQLQQRWKNPAMVTKQFCRVVAVVMNGQEVDAQVSAWARETLLGRLDVICGSITRTVGGTLGSDASAAPGGGTWLFRGPSITEATANAAAGGTSLACQSGLCRADLLECAVLLQALSVVVNPKDEVQVTSTITKILPVVIRLLSSGLAHMTNQESLLFDPFSQVLLDLFNHWAGPASRYIVRIILSSQSRTVSPQLVPEDSPGEKPLSSSASALISYIEALLAKAYAKPLRWEALIENLTLCVPSVVASSLMSSGVPQGCSTTKALTPLQLSVATSAVKLAAGLSSAKDDFLASNYKCGDGSSLISILLNLGRIGDARSEQTAHIPFTSTLVNSTVTKDLVACYTSFLGSSGVPRGDPMRIDVHLQLCSLLSIQSKVWDTSPLSSAWCDPTEWSLEEKVKLVEECLRCFEDGNTRVNYTLELMNSIISLITVDVLEAIDVEELVTKLFKGDQTRSESLKMAAVRMGLSFLSLAGSSGSQSINVESLRTTLLKTCLDDLQSSRAVTAAQWSFSAIIELLDQCEQAESAVACRTVFDAIRNHLLNSTASSESTLKAQLPLLLNQPLDRFLRSLPRFLSSSEEPHSPDSKDLPAGWRKDVLELVSDADNTSASSVLGWKAVMACKEHFTEFAQDLLQPGLCAMWRFGSVLEFEPKKLSDHSLNCRRFSVDIADCLLGMLIETDMAIGDDSALSYLAEFYFQMAISTANSTSAFEDPLSEYSIARASPDHIVTTQRKTGMVSAYPDCPLGAVCENPTQPGGNPAMPPMTSAPHLLGTATHLGASTSQITNTCVQRFAEINGSPFKVGGVTLDTPMSRLAAQTLVMKTFNTTTNGGPADGGSTNAAGLSYREELNRYNRLLITSIRLVSVMSPGAAKDSSKLVDFCHQCLSMALITTERSIATELASFLRIIIPRMPCPLSPEAVLERCRRGDVPRGSPSAGHHSYQSIVFDEQSIDAESLVLFYMTLADGIASALAVLAKHKSKGVSAYKPSSISGSTSQRYCVTPTAGMKAFEALVTSVEPEVAAAWLECFRKGLRRAAKAGVFELVTVIAPKAIHQLLLQEAKDRLSVQLGGMMVMDDSPDDLDMGIDPSELVHSYAASHSYTMQTYGVPAVVHPLVVVPLLVFCSQCFKRCIMGEPFSTEDPFVLSDEASSDGLSKLGKWLRDTRPGAFIGLWETHREEAVLEDGLDSLLCIARAADGMQTLRSCDQVTSERLYNFIPQSGLPTPATTGLVSGRNGEPSARGMWPLASRSLLYRLIITELVCPLCEYLRHTVGPGDLEIDAAEMAVSCLLIGCTSCDQDVRKICVLSIYDNFMPEAAKSRIDDRLAWALSRINWECISDRYFIPVLLDLVLIPCDLLKPEDPGDSDSTMWSSEAIGEVVKKMEDPRERLMLVHEAYNGSVDVAHEVWVQVFSQLASNRAVRACQYLLKEVTLIGRQSALNPSVPQTLLAGLNECEGCDGIDPIILVQGACDHRCWSLASDALQQMAVGNDDVTAMEAWWAILDLCRLTGDPETELWARRAMGVEDAVLQADTLLLQGHWVDAQSMVESWLSQQQQYPGQTRVDDETVKAATTAWVACTRELSWILRDLMDRSEDDPVVDAFVNYATEVPLAVWLRWLPMLLELLVHGSEAEAGCCAKKLLLALAEEYPQRVYYRAAALSAQTENLDDPKSARAHAVCQEMIQTVERIAPECIEFSEALLECMAPHPVEQAAAEAAEVLSTMRRRPTSPLPSTDKLVALAKAARVTVEGTDLATFERLESFCTEILAKCDQYQQEDRHSISQFEALRTSHLRPKLEVPWLTMCQNRALLSGPGMALTESRAFLSMSGVLRNVEYVTPAGSGRSPLSPKVGQITIIASNGRRYYWLARTDRRGGGGGGGQDSLAPRLSGGPGQFVGALNGFLQKSNNPKVYSPKLARLHCVDVIPLPSKDCWLEESTCATGWYTSIQQSLVEIVDIDSLIAQCSRRDSSTMQGARSYTLITSQSSVAPSELPAIPATVLRECIVRGCRAAYGLAGGASHAAASRLSAELASQLGLVSVIGFILGTDPMRCHPDGCVFSTTLPGSMPVSSVKSWEIGSGLHPIPFRFTRGLCELLGDRNWSIVMPAVMVAMAEALVDYKQVFLDLVRLELRSQLTSTSASPRSLSNTDLTNEIERRIGLVGQRLDFIAQPGGDIRTYAHHVTELIERARSGDDIAAVASYDWLPWL</sequence>
<evidence type="ECO:0000313" key="2">
    <source>
        <dbReference type="EMBL" id="EER15902.1"/>
    </source>
</evidence>
<dbReference type="Pfam" id="PF20175">
    <property type="entry name" value="Tra1_central"/>
    <property type="match status" value="2"/>
</dbReference>
<accession>C5KH40</accession>
<organism evidence="3">
    <name type="scientific">Perkinsus marinus (strain ATCC 50983 / TXsc)</name>
    <dbReference type="NCBI Taxonomy" id="423536"/>
    <lineage>
        <taxon>Eukaryota</taxon>
        <taxon>Sar</taxon>
        <taxon>Alveolata</taxon>
        <taxon>Perkinsozoa</taxon>
        <taxon>Perkinsea</taxon>
        <taxon>Perkinsida</taxon>
        <taxon>Perkinsidae</taxon>
        <taxon>Perkinsus</taxon>
    </lineage>
</organism>
<dbReference type="InParanoid" id="C5KH40"/>
<dbReference type="Proteomes" id="UP000007800">
    <property type="component" value="Unassembled WGS sequence"/>
</dbReference>
<feature type="region of interest" description="Disordered" evidence="1">
    <location>
        <begin position="383"/>
        <end position="414"/>
    </location>
</feature>
<dbReference type="GeneID" id="9060738"/>
<feature type="compositionally biased region" description="Low complexity" evidence="1">
    <location>
        <begin position="390"/>
        <end position="399"/>
    </location>
</feature>
<proteinExistence type="predicted"/>
<keyword evidence="3" id="KW-1185">Reference proteome</keyword>
<evidence type="ECO:0000256" key="1">
    <source>
        <dbReference type="SAM" id="MobiDB-lite"/>
    </source>
</evidence>
<dbReference type="OrthoDB" id="5570127at2759"/>
<name>C5KH40_PERM5</name>
<dbReference type="InterPro" id="IPR016024">
    <property type="entry name" value="ARM-type_fold"/>
</dbReference>
<evidence type="ECO:0000313" key="3">
    <source>
        <dbReference type="Proteomes" id="UP000007800"/>
    </source>
</evidence>
<gene>
    <name evidence="2" type="ORF">Pmar_PMAR003359</name>
</gene>